<reference evidence="3 4" key="1">
    <citation type="submission" date="2019-04" db="EMBL/GenBank/DDBJ databases">
        <title>High contiguity whole genome sequence and gene annotation resource for two Venturia nashicola isolates.</title>
        <authorList>
            <person name="Prokchorchik M."/>
            <person name="Won K."/>
            <person name="Lee Y."/>
            <person name="Choi E.D."/>
            <person name="Segonzac C."/>
            <person name="Sohn K.H."/>
        </authorList>
    </citation>
    <scope>NUCLEOTIDE SEQUENCE [LARGE SCALE GENOMIC DNA]</scope>
    <source>
        <strain evidence="3 4">PRI2</strain>
    </source>
</reference>
<keyword evidence="1" id="KW-0472">Membrane</keyword>
<evidence type="ECO:0000313" key="4">
    <source>
        <dbReference type="Proteomes" id="UP000298493"/>
    </source>
</evidence>
<comment type="caution">
    <text evidence="3">The sequence shown here is derived from an EMBL/GenBank/DDBJ whole genome shotgun (WGS) entry which is preliminary data.</text>
</comment>
<keyword evidence="1" id="KW-1133">Transmembrane helix</keyword>
<dbReference type="InterPro" id="IPR011008">
    <property type="entry name" value="Dimeric_a/b-barrel"/>
</dbReference>
<dbReference type="InterPro" id="IPR007138">
    <property type="entry name" value="ABM_dom"/>
</dbReference>
<organism evidence="3 4">
    <name type="scientific">Venturia nashicola</name>
    <dbReference type="NCBI Taxonomy" id="86259"/>
    <lineage>
        <taxon>Eukaryota</taxon>
        <taxon>Fungi</taxon>
        <taxon>Dikarya</taxon>
        <taxon>Ascomycota</taxon>
        <taxon>Pezizomycotina</taxon>
        <taxon>Dothideomycetes</taxon>
        <taxon>Pleosporomycetidae</taxon>
        <taxon>Venturiales</taxon>
        <taxon>Venturiaceae</taxon>
        <taxon>Venturia</taxon>
    </lineage>
</organism>
<dbReference type="EMBL" id="SNSC02000023">
    <property type="protein sequence ID" value="TID14265.1"/>
    <property type="molecule type" value="Genomic_DNA"/>
</dbReference>
<dbReference type="AlphaFoldDB" id="A0A4Z1NU60"/>
<evidence type="ECO:0000256" key="1">
    <source>
        <dbReference type="SAM" id="Phobius"/>
    </source>
</evidence>
<dbReference type="Pfam" id="PF03992">
    <property type="entry name" value="ABM"/>
    <property type="match status" value="1"/>
</dbReference>
<dbReference type="Gene3D" id="3.30.70.100">
    <property type="match status" value="2"/>
</dbReference>
<accession>A0A4Z1NU60</accession>
<sequence>MPQATELATLPLLPDVDIATPGSEGHSVISGMVGTLVNQKGYLGIHYGRQHENPDNLVLAIDWASIKSHKDFEQTEAYLPFVQKIGTIMSGPVHMQHVEFREPLAAAAVAPIVEMLTLYFPDHVDRANVETTLVDFLQTIVDNAKGFVGYTTGWVVEELEHEKIEGKARAYAVTIGWESLEAHMAYRDTHTFKEDIVKVRAIAKGLALMWMVIYGGGTKKAIKKHKELAYDAFTVYEQRLRYLRKHMDDCKPKDFWGLVYDRRNTLQYYTFWSVIAVGFLSILLGLMSLAVGIAQAVFAYRALNLPVAATTTNSTT</sequence>
<name>A0A4Z1NU60_9PEZI</name>
<gene>
    <name evidence="3" type="ORF">E6O75_ATG09344</name>
</gene>
<proteinExistence type="predicted"/>
<dbReference type="Proteomes" id="UP000298493">
    <property type="component" value="Unassembled WGS sequence"/>
</dbReference>
<keyword evidence="1" id="KW-0812">Transmembrane</keyword>
<feature type="domain" description="ABM" evidence="2">
    <location>
        <begin position="32"/>
        <end position="83"/>
    </location>
</feature>
<evidence type="ECO:0000259" key="2">
    <source>
        <dbReference type="Pfam" id="PF03992"/>
    </source>
</evidence>
<protein>
    <recommendedName>
        <fullName evidence="2">ABM domain-containing protein</fullName>
    </recommendedName>
</protein>
<feature type="transmembrane region" description="Helical" evidence="1">
    <location>
        <begin position="269"/>
        <end position="294"/>
    </location>
</feature>
<evidence type="ECO:0000313" key="3">
    <source>
        <dbReference type="EMBL" id="TID14265.1"/>
    </source>
</evidence>
<dbReference type="SUPFAM" id="SSF54909">
    <property type="entry name" value="Dimeric alpha+beta barrel"/>
    <property type="match status" value="1"/>
</dbReference>
<dbReference type="STRING" id="86259.A0A4Z1NU60"/>
<keyword evidence="4" id="KW-1185">Reference proteome</keyword>